<proteinExistence type="predicted"/>
<accession>A0A4Y9T8Z7</accession>
<feature type="compositionally biased region" description="Polar residues" evidence="1">
    <location>
        <begin position="9"/>
        <end position="19"/>
    </location>
</feature>
<protein>
    <submittedName>
        <fullName evidence="2">Uncharacterized protein</fullName>
    </submittedName>
</protein>
<dbReference type="EMBL" id="SPVI01000021">
    <property type="protein sequence ID" value="TFW40468.1"/>
    <property type="molecule type" value="Genomic_DNA"/>
</dbReference>
<dbReference type="AlphaFoldDB" id="A0A4Y9T8Z7"/>
<feature type="compositionally biased region" description="Basic and acidic residues" evidence="1">
    <location>
        <begin position="26"/>
        <end position="43"/>
    </location>
</feature>
<gene>
    <name evidence="2" type="ORF">E4T65_25565</name>
</gene>
<evidence type="ECO:0000313" key="3">
    <source>
        <dbReference type="Proteomes" id="UP000297322"/>
    </source>
</evidence>
<dbReference type="RefSeq" id="WP_065878822.1">
    <property type="nucleotide sequence ID" value="NZ_SPVI01000021.1"/>
</dbReference>
<feature type="region of interest" description="Disordered" evidence="1">
    <location>
        <begin position="1"/>
        <end position="74"/>
    </location>
</feature>
<evidence type="ECO:0000256" key="1">
    <source>
        <dbReference type="SAM" id="MobiDB-lite"/>
    </source>
</evidence>
<feature type="compositionally biased region" description="Basic and acidic residues" evidence="1">
    <location>
        <begin position="64"/>
        <end position="74"/>
    </location>
</feature>
<name>A0A4Y9T8Z7_PSEFL</name>
<reference evidence="2 3" key="1">
    <citation type="submission" date="2019-03" db="EMBL/GenBank/DDBJ databases">
        <title>Biocontrol and xenobiotic degradation properties of endophytic Pseudomonas fluorescens strain BRZ63.</title>
        <authorList>
            <person name="Chlebek D.A."/>
            <person name="Pinski A."/>
            <person name="Zur J.P."/>
            <person name="Michalska J."/>
            <person name="Hupert-Kocurek K.T."/>
        </authorList>
    </citation>
    <scope>NUCLEOTIDE SEQUENCE [LARGE SCALE GENOMIC DNA]</scope>
    <source>
        <strain evidence="2 3">BRZ63</strain>
    </source>
</reference>
<dbReference type="Proteomes" id="UP000297322">
    <property type="component" value="Unassembled WGS sequence"/>
</dbReference>
<comment type="caution">
    <text evidence="2">The sequence shown here is derived from an EMBL/GenBank/DDBJ whole genome shotgun (WGS) entry which is preliminary data.</text>
</comment>
<sequence>MTDHRTADKTSNPISSEQAQKGAGTPDKDQALERPDPNTESVDKVLTPTSIKDAERQAGAIKEQAAKAERKLGH</sequence>
<evidence type="ECO:0000313" key="2">
    <source>
        <dbReference type="EMBL" id="TFW40468.1"/>
    </source>
</evidence>
<organism evidence="2 3">
    <name type="scientific">Pseudomonas fluorescens</name>
    <dbReference type="NCBI Taxonomy" id="294"/>
    <lineage>
        <taxon>Bacteria</taxon>
        <taxon>Pseudomonadati</taxon>
        <taxon>Pseudomonadota</taxon>
        <taxon>Gammaproteobacteria</taxon>
        <taxon>Pseudomonadales</taxon>
        <taxon>Pseudomonadaceae</taxon>
        <taxon>Pseudomonas</taxon>
    </lineage>
</organism>